<accession>A0A0C3AK17</accession>
<gene>
    <name evidence="1" type="ORF">M408DRAFT_334322</name>
</gene>
<evidence type="ECO:0000313" key="2">
    <source>
        <dbReference type="Proteomes" id="UP000054097"/>
    </source>
</evidence>
<dbReference type="STRING" id="933852.A0A0C3AK17"/>
<organism evidence="1 2">
    <name type="scientific">Serendipita vermifera MAFF 305830</name>
    <dbReference type="NCBI Taxonomy" id="933852"/>
    <lineage>
        <taxon>Eukaryota</taxon>
        <taxon>Fungi</taxon>
        <taxon>Dikarya</taxon>
        <taxon>Basidiomycota</taxon>
        <taxon>Agaricomycotina</taxon>
        <taxon>Agaricomycetes</taxon>
        <taxon>Sebacinales</taxon>
        <taxon>Serendipitaceae</taxon>
        <taxon>Serendipita</taxon>
    </lineage>
</organism>
<reference evidence="2" key="2">
    <citation type="submission" date="2015-01" db="EMBL/GenBank/DDBJ databases">
        <title>Evolutionary Origins and Diversification of the Mycorrhizal Mutualists.</title>
        <authorList>
            <consortium name="DOE Joint Genome Institute"/>
            <consortium name="Mycorrhizal Genomics Consortium"/>
            <person name="Kohler A."/>
            <person name="Kuo A."/>
            <person name="Nagy L.G."/>
            <person name="Floudas D."/>
            <person name="Copeland A."/>
            <person name="Barry K.W."/>
            <person name="Cichocki N."/>
            <person name="Veneault-Fourrey C."/>
            <person name="LaButti K."/>
            <person name="Lindquist E.A."/>
            <person name="Lipzen A."/>
            <person name="Lundell T."/>
            <person name="Morin E."/>
            <person name="Murat C."/>
            <person name="Riley R."/>
            <person name="Ohm R."/>
            <person name="Sun H."/>
            <person name="Tunlid A."/>
            <person name="Henrissat B."/>
            <person name="Grigoriev I.V."/>
            <person name="Hibbett D.S."/>
            <person name="Martin F."/>
        </authorList>
    </citation>
    <scope>NUCLEOTIDE SEQUENCE [LARGE SCALE GENOMIC DNA]</scope>
    <source>
        <strain evidence="2">MAFF 305830</strain>
    </source>
</reference>
<dbReference type="AlphaFoldDB" id="A0A0C3AK17"/>
<reference evidence="1 2" key="1">
    <citation type="submission" date="2014-04" db="EMBL/GenBank/DDBJ databases">
        <authorList>
            <consortium name="DOE Joint Genome Institute"/>
            <person name="Kuo A."/>
            <person name="Zuccaro A."/>
            <person name="Kohler A."/>
            <person name="Nagy L.G."/>
            <person name="Floudas D."/>
            <person name="Copeland A."/>
            <person name="Barry K.W."/>
            <person name="Cichocki N."/>
            <person name="Veneault-Fourrey C."/>
            <person name="LaButti K."/>
            <person name="Lindquist E.A."/>
            <person name="Lipzen A."/>
            <person name="Lundell T."/>
            <person name="Morin E."/>
            <person name="Murat C."/>
            <person name="Sun H."/>
            <person name="Tunlid A."/>
            <person name="Henrissat B."/>
            <person name="Grigoriev I.V."/>
            <person name="Hibbett D.S."/>
            <person name="Martin F."/>
            <person name="Nordberg H.P."/>
            <person name="Cantor M.N."/>
            <person name="Hua S.X."/>
        </authorList>
    </citation>
    <scope>NUCLEOTIDE SEQUENCE [LARGE SCALE GENOMIC DNA]</scope>
    <source>
        <strain evidence="1 2">MAFF 305830</strain>
    </source>
</reference>
<name>A0A0C3AK17_SERVB</name>
<keyword evidence="2" id="KW-1185">Reference proteome</keyword>
<evidence type="ECO:0000313" key="1">
    <source>
        <dbReference type="EMBL" id="KIM19631.1"/>
    </source>
</evidence>
<dbReference type="HOGENOM" id="CLU_2062906_0_0_1"/>
<proteinExistence type="predicted"/>
<dbReference type="EMBL" id="KN824595">
    <property type="protein sequence ID" value="KIM19631.1"/>
    <property type="molecule type" value="Genomic_DNA"/>
</dbReference>
<sequence>MHRKVDTITHLRFGDIYSLFALPMVHTLQLPIPAYQLPHALKQLEDQSTLPNLGTIEFIVDSSNTAPTDDWVKQHRPNLNLIISERKGTIILPGTIESWAPWPYYRDIFVTPPNVIYPP</sequence>
<protein>
    <submittedName>
        <fullName evidence="1">Uncharacterized protein</fullName>
    </submittedName>
</protein>
<dbReference type="Proteomes" id="UP000054097">
    <property type="component" value="Unassembled WGS sequence"/>
</dbReference>